<dbReference type="EMBL" id="VUOC01000004">
    <property type="protein sequence ID" value="KAA2238595.1"/>
    <property type="molecule type" value="Genomic_DNA"/>
</dbReference>
<reference evidence="2 3" key="2">
    <citation type="submission" date="2019-09" db="EMBL/GenBank/DDBJ databases">
        <authorList>
            <person name="Jin C."/>
        </authorList>
    </citation>
    <scope>NUCLEOTIDE SEQUENCE [LARGE SCALE GENOMIC DNA]</scope>
    <source>
        <strain evidence="2 3">BN140078</strain>
    </source>
</reference>
<dbReference type="Proteomes" id="UP000324611">
    <property type="component" value="Unassembled WGS sequence"/>
</dbReference>
<keyword evidence="3" id="KW-1185">Reference proteome</keyword>
<evidence type="ECO:0000313" key="3">
    <source>
        <dbReference type="Proteomes" id="UP000324611"/>
    </source>
</evidence>
<sequence>MKKARLMCYCAVLIAYTISCNSPATNNKADEPIAQQADTIRQVADTAHTAPVTGSVQPAPVAKVIDTLTLTRNSDIHIIQMEKTAWEDSADSYFSRCAKWKLDANQVIDILKNSPQMGAHILHYAFSQLHCSMEGTVAIDNKEYKFEVNAGSYVILRNNDTTYYLDADRKPLRKYFLEESDHGQ</sequence>
<evidence type="ECO:0000313" key="2">
    <source>
        <dbReference type="EMBL" id="KAA2238595.1"/>
    </source>
</evidence>
<feature type="signal peptide" evidence="1">
    <location>
        <begin position="1"/>
        <end position="24"/>
    </location>
</feature>
<proteinExistence type="predicted"/>
<dbReference type="AlphaFoldDB" id="A0A5B2VI61"/>
<feature type="chain" id="PRO_5023088635" description="Lipoprotein" evidence="1">
    <location>
        <begin position="25"/>
        <end position="184"/>
    </location>
</feature>
<evidence type="ECO:0000256" key="1">
    <source>
        <dbReference type="SAM" id="SignalP"/>
    </source>
</evidence>
<organism evidence="2 3">
    <name type="scientific">Chitinophaga agrisoli</name>
    <dbReference type="NCBI Taxonomy" id="2607653"/>
    <lineage>
        <taxon>Bacteria</taxon>
        <taxon>Pseudomonadati</taxon>
        <taxon>Bacteroidota</taxon>
        <taxon>Chitinophagia</taxon>
        <taxon>Chitinophagales</taxon>
        <taxon>Chitinophagaceae</taxon>
        <taxon>Chitinophaga</taxon>
    </lineage>
</organism>
<name>A0A5B2VI61_9BACT</name>
<dbReference type="RefSeq" id="WP_149839774.1">
    <property type="nucleotide sequence ID" value="NZ_VUOC01000004.1"/>
</dbReference>
<keyword evidence="1" id="KW-0732">Signal</keyword>
<reference evidence="2 3" key="1">
    <citation type="submission" date="2019-09" db="EMBL/GenBank/DDBJ databases">
        <title>Chitinophaga ginsengihumi sp. nov., isolated from soil of ginseng rhizosphere.</title>
        <authorList>
            <person name="Lee J."/>
        </authorList>
    </citation>
    <scope>NUCLEOTIDE SEQUENCE [LARGE SCALE GENOMIC DNA]</scope>
    <source>
        <strain evidence="2 3">BN140078</strain>
    </source>
</reference>
<protein>
    <recommendedName>
        <fullName evidence="4">Lipoprotein</fullName>
    </recommendedName>
</protein>
<comment type="caution">
    <text evidence="2">The sequence shown here is derived from an EMBL/GenBank/DDBJ whole genome shotgun (WGS) entry which is preliminary data.</text>
</comment>
<gene>
    <name evidence="2" type="ORF">F0L74_20440</name>
</gene>
<accession>A0A5B2VI61</accession>
<evidence type="ECO:0008006" key="4">
    <source>
        <dbReference type="Google" id="ProtNLM"/>
    </source>
</evidence>